<dbReference type="RefSeq" id="XP_041288464.1">
    <property type="nucleotide sequence ID" value="XM_041429417.1"/>
</dbReference>
<dbReference type="EMBL" id="JABBWM010000066">
    <property type="protein sequence ID" value="KAG2097234.1"/>
    <property type="molecule type" value="Genomic_DNA"/>
</dbReference>
<evidence type="ECO:0000313" key="2">
    <source>
        <dbReference type="EMBL" id="KAG2097234.1"/>
    </source>
</evidence>
<dbReference type="Proteomes" id="UP000823399">
    <property type="component" value="Unassembled WGS sequence"/>
</dbReference>
<evidence type="ECO:0000313" key="3">
    <source>
        <dbReference type="Proteomes" id="UP000823399"/>
    </source>
</evidence>
<reference evidence="2" key="1">
    <citation type="journal article" date="2020" name="New Phytol.">
        <title>Comparative genomics reveals dynamic genome evolution in host specialist ectomycorrhizal fungi.</title>
        <authorList>
            <person name="Lofgren L.A."/>
            <person name="Nguyen N.H."/>
            <person name="Vilgalys R."/>
            <person name="Ruytinx J."/>
            <person name="Liao H.L."/>
            <person name="Branco S."/>
            <person name="Kuo A."/>
            <person name="LaButti K."/>
            <person name="Lipzen A."/>
            <person name="Andreopoulos W."/>
            <person name="Pangilinan J."/>
            <person name="Riley R."/>
            <person name="Hundley H."/>
            <person name="Na H."/>
            <person name="Barry K."/>
            <person name="Grigoriev I.V."/>
            <person name="Stajich J.E."/>
            <person name="Kennedy P.G."/>
        </authorList>
    </citation>
    <scope>NUCLEOTIDE SEQUENCE</scope>
    <source>
        <strain evidence="2">FC423</strain>
    </source>
</reference>
<gene>
    <name evidence="2" type="ORF">F5147DRAFT_370088</name>
</gene>
<accession>A0A9P7EXS8</accession>
<feature type="compositionally biased region" description="Pro residues" evidence="1">
    <location>
        <begin position="197"/>
        <end position="208"/>
    </location>
</feature>
<name>A0A9P7EXS8_9AGAM</name>
<proteinExistence type="predicted"/>
<protein>
    <submittedName>
        <fullName evidence="2">Uncharacterized protein</fullName>
    </submittedName>
</protein>
<sequence length="288" mass="32064">MHPTFSAMSPGSVDISEMGGSKAYIHVCLANYMLFCTFQAQGHVFHHLHHDGWRYIRSQYDLNTVERYQRACYEPRRSQTFITVGTRAGRVEQEPSQTVAHRMDATATLEATRSLSILMSQHPRILGVEFVIIQQDARQPSANLRVCVCWPPDPFADVYQTCRKPSMNIQAPRPAFPSVGASVVDVSVQSIRTVPTSPSPLSPYPEPPSSGGTPNVRTLLSTMGCHLSQWVFHIPTCSCFLSDVSRINNLEDPERSSSPSSTKISDITVFDLDSSYIYQHSHDSSCVV</sequence>
<organism evidence="2 3">
    <name type="scientific">Suillus discolor</name>
    <dbReference type="NCBI Taxonomy" id="1912936"/>
    <lineage>
        <taxon>Eukaryota</taxon>
        <taxon>Fungi</taxon>
        <taxon>Dikarya</taxon>
        <taxon>Basidiomycota</taxon>
        <taxon>Agaricomycotina</taxon>
        <taxon>Agaricomycetes</taxon>
        <taxon>Agaricomycetidae</taxon>
        <taxon>Boletales</taxon>
        <taxon>Suillineae</taxon>
        <taxon>Suillaceae</taxon>
        <taxon>Suillus</taxon>
    </lineage>
</organism>
<feature type="region of interest" description="Disordered" evidence="1">
    <location>
        <begin position="194"/>
        <end position="215"/>
    </location>
</feature>
<dbReference type="OrthoDB" id="10643425at2759"/>
<evidence type="ECO:0000256" key="1">
    <source>
        <dbReference type="SAM" id="MobiDB-lite"/>
    </source>
</evidence>
<keyword evidence="3" id="KW-1185">Reference proteome</keyword>
<dbReference type="AlphaFoldDB" id="A0A9P7EXS8"/>
<dbReference type="GeneID" id="64691676"/>
<comment type="caution">
    <text evidence="2">The sequence shown here is derived from an EMBL/GenBank/DDBJ whole genome shotgun (WGS) entry which is preliminary data.</text>
</comment>